<dbReference type="Proteomes" id="UP000030184">
    <property type="component" value="Unassembled WGS sequence"/>
</dbReference>
<reference evidence="5" key="1">
    <citation type="journal article" date="2014" name="Genome Announc.">
        <title>Draft Genome Sequence of Marine Flavobacterium Jejuia pallidilutea Strain 11shimoA1 and Pigmentation Mutants.</title>
        <authorList>
            <person name="Takatani N."/>
            <person name="Nakanishi M."/>
            <person name="Meirelles P."/>
            <person name="Mino S."/>
            <person name="Suda W."/>
            <person name="Oshima K."/>
            <person name="Hattori M."/>
            <person name="Ohkuma M."/>
            <person name="Hosokawa M."/>
            <person name="Miyashita K."/>
            <person name="Thompson F.L."/>
            <person name="Niwa A."/>
            <person name="Sawabe T."/>
            <person name="Sawabe T."/>
        </authorList>
    </citation>
    <scope>NUCLEOTIDE SEQUENCE [LARGE SCALE GENOMIC DNA]</scope>
    <source>
        <strain evidence="5">JCM 19538</strain>
    </source>
</reference>
<organism evidence="2 4">
    <name type="scientific">Jejuia pallidilutea</name>
    <dbReference type="NCBI Taxonomy" id="504487"/>
    <lineage>
        <taxon>Bacteria</taxon>
        <taxon>Pseudomonadati</taxon>
        <taxon>Bacteroidota</taxon>
        <taxon>Flavobacteriia</taxon>
        <taxon>Flavobacteriales</taxon>
        <taxon>Flavobacteriaceae</taxon>
        <taxon>Jejuia</taxon>
    </lineage>
</organism>
<feature type="transmembrane region" description="Helical" evidence="1">
    <location>
        <begin position="12"/>
        <end position="31"/>
    </location>
</feature>
<dbReference type="AlphaFoldDB" id="A0A090W6B5"/>
<comment type="caution">
    <text evidence="2">The sequence shown here is derived from an EMBL/GenBank/DDBJ whole genome shotgun (WGS) entry which is preliminary data.</text>
</comment>
<keyword evidence="1" id="KW-1133">Transmembrane helix</keyword>
<keyword evidence="1" id="KW-0472">Membrane</keyword>
<evidence type="ECO:0000256" key="1">
    <source>
        <dbReference type="SAM" id="Phobius"/>
    </source>
</evidence>
<evidence type="ECO:0000313" key="5">
    <source>
        <dbReference type="Proteomes" id="UP000030184"/>
    </source>
</evidence>
<dbReference type="EMBL" id="BBNY01000003">
    <property type="protein sequence ID" value="GAL88563.1"/>
    <property type="molecule type" value="Genomic_DNA"/>
</dbReference>
<protein>
    <submittedName>
        <fullName evidence="2">Uncharacterized protein</fullName>
    </submittedName>
</protein>
<keyword evidence="5" id="KW-1185">Reference proteome</keyword>
<dbReference type="InterPro" id="IPR054213">
    <property type="entry name" value="DUF6920"/>
</dbReference>
<evidence type="ECO:0000313" key="2">
    <source>
        <dbReference type="EMBL" id="GAL72466.1"/>
    </source>
</evidence>
<proteinExistence type="predicted"/>
<accession>A0A090W6B5</accession>
<dbReference type="EMBL" id="BBNS01000025">
    <property type="protein sequence ID" value="GAL72466.1"/>
    <property type="molecule type" value="Genomic_DNA"/>
</dbReference>
<keyword evidence="1" id="KW-0812">Transmembrane</keyword>
<evidence type="ECO:0000313" key="4">
    <source>
        <dbReference type="Proteomes" id="UP000029646"/>
    </source>
</evidence>
<evidence type="ECO:0000313" key="3">
    <source>
        <dbReference type="EMBL" id="GAL88563.1"/>
    </source>
</evidence>
<dbReference type="Proteomes" id="UP000029646">
    <property type="component" value="Unassembled WGS sequence"/>
</dbReference>
<name>A0A090W6B5_9FLAO</name>
<sequence>MVSAAALITNRKWFYVAFIAAFVSQILIVLAWKDAKFGTIANIIIIVASYYAYSNYKFNTMVKTETAQILQNLNIENTNTVLEKEILHLPEIIQKWMLNSGVVGKENINSVRLQQKGKMKTKPNSKWLNFTAEQCFNVKEPAFIWSTKVDVMPMLKMVGRDKLINGKGNMLIKLAGIIPIVNEGENEKINSATMLRYLAEIVWFPSAALNNYIYWEAIDKLTVKATLTINEKSVTGVFKFSDVGEVQSFEAKRYYGAGEHATLQTWYIKIREFKDFNGYKIPSKSDVLWKLKEGDFNWLYLEITKLNYNTLELKNHFNI</sequence>
<dbReference type="Pfam" id="PF21900">
    <property type="entry name" value="DUF6920"/>
    <property type="match status" value="1"/>
</dbReference>
<gene>
    <name evidence="2" type="ORF">JCM19302_1588</name>
    <name evidence="3" type="ORF">JCM19538_3076</name>
</gene>
<feature type="transmembrane region" description="Helical" evidence="1">
    <location>
        <begin position="37"/>
        <end position="53"/>
    </location>
</feature>